<dbReference type="InterPro" id="IPR005135">
    <property type="entry name" value="Endo/exonuclease/phosphatase"/>
</dbReference>
<name>A0ABQ6P8J2_9SPHN</name>
<dbReference type="RefSeq" id="WP_317974917.1">
    <property type="nucleotide sequence ID" value="NZ_BTFW01000001.1"/>
</dbReference>
<dbReference type="InterPro" id="IPR051916">
    <property type="entry name" value="GPI-anchor_lipid_remodeler"/>
</dbReference>
<keyword evidence="3" id="KW-0540">Nuclease</keyword>
<dbReference type="InterPro" id="IPR036691">
    <property type="entry name" value="Endo/exonu/phosph_ase_sf"/>
</dbReference>
<evidence type="ECO:0000313" key="3">
    <source>
        <dbReference type="EMBL" id="GMM61207.1"/>
    </source>
</evidence>
<dbReference type="SUPFAM" id="SSF56219">
    <property type="entry name" value="DNase I-like"/>
    <property type="match status" value="1"/>
</dbReference>
<keyword evidence="3" id="KW-0378">Hydrolase</keyword>
<dbReference type="Proteomes" id="UP001187221">
    <property type="component" value="Unassembled WGS sequence"/>
</dbReference>
<organism evidence="3 4">
    <name type="scientific">Novosphingobium pituita</name>
    <dbReference type="NCBI Taxonomy" id="3056842"/>
    <lineage>
        <taxon>Bacteria</taxon>
        <taxon>Pseudomonadati</taxon>
        <taxon>Pseudomonadota</taxon>
        <taxon>Alphaproteobacteria</taxon>
        <taxon>Sphingomonadales</taxon>
        <taxon>Sphingomonadaceae</taxon>
        <taxon>Novosphingobium</taxon>
    </lineage>
</organism>
<evidence type="ECO:0000256" key="1">
    <source>
        <dbReference type="SAM" id="MobiDB-lite"/>
    </source>
</evidence>
<dbReference type="Pfam" id="PF03372">
    <property type="entry name" value="Exo_endo_phos"/>
    <property type="match status" value="1"/>
</dbReference>
<dbReference type="PANTHER" id="PTHR14859:SF15">
    <property type="entry name" value="ENDONUCLEASE_EXONUCLEASE_PHOSPHATASE DOMAIN-CONTAINING PROTEIN"/>
    <property type="match status" value="1"/>
</dbReference>
<dbReference type="Gene3D" id="3.60.10.10">
    <property type="entry name" value="Endonuclease/exonuclease/phosphatase"/>
    <property type="match status" value="1"/>
</dbReference>
<accession>A0ABQ6P8J2</accession>
<evidence type="ECO:0000313" key="4">
    <source>
        <dbReference type="Proteomes" id="UP001187221"/>
    </source>
</evidence>
<feature type="region of interest" description="Disordered" evidence="1">
    <location>
        <begin position="1"/>
        <end position="21"/>
    </location>
</feature>
<evidence type="ECO:0000259" key="2">
    <source>
        <dbReference type="Pfam" id="PF03372"/>
    </source>
</evidence>
<feature type="domain" description="Endonuclease/exonuclease/phosphatase" evidence="2">
    <location>
        <begin position="28"/>
        <end position="245"/>
    </location>
</feature>
<keyword evidence="4" id="KW-1185">Reference proteome</keyword>
<dbReference type="GO" id="GO:0004519">
    <property type="term" value="F:endonuclease activity"/>
    <property type="evidence" value="ECO:0007669"/>
    <property type="project" value="UniProtKB-KW"/>
</dbReference>
<dbReference type="EMBL" id="BTFW01000001">
    <property type="protein sequence ID" value="GMM61207.1"/>
    <property type="molecule type" value="Genomic_DNA"/>
</dbReference>
<comment type="caution">
    <text evidence="3">The sequence shown here is derived from an EMBL/GenBank/DDBJ whole genome shotgun (WGS) entry which is preliminary data.</text>
</comment>
<dbReference type="PANTHER" id="PTHR14859">
    <property type="entry name" value="CALCOFLUOR WHITE HYPERSENSITIVE PROTEIN PRECURSOR"/>
    <property type="match status" value="1"/>
</dbReference>
<protein>
    <submittedName>
        <fullName evidence="3">Endonuclease/exonuclease/phosphatase family protein</fullName>
    </submittedName>
</protein>
<proteinExistence type="predicted"/>
<sequence length="265" mass="28583">MPGGSKPGPESGHKSGHGPEAPRGLVFASYNIHKGVGADRICDPERILAVLRELDADVIALQEADRRFGTREAVIPHHLLREASPWRAVAPGVIDRARRAGSLGWHGNVILVRREIAVTGCEAVALPTLEPRGAVAVDLAWEGQPVRVIGMHLDLSGLRRRQQVRVACGAAGTGARVLMGDFNEWAPRRGALAAFSDELTVLAPGRSFPARRPLGGLDRIVVSEDWHVEDLGVHHSPLAVMASDHLPVWARLRPKAGWASDLPKK</sequence>
<reference evidence="3 4" key="1">
    <citation type="submission" date="2023-06" db="EMBL/GenBank/DDBJ databases">
        <title>Draft genome sequence of Novosphingobium sp. strain IK01.</title>
        <authorList>
            <person name="Hatamoto M."/>
            <person name="Ikarashi T."/>
            <person name="Yamaguchi T."/>
        </authorList>
    </citation>
    <scope>NUCLEOTIDE SEQUENCE [LARGE SCALE GENOMIC DNA]</scope>
    <source>
        <strain evidence="3 4">IK01</strain>
    </source>
</reference>
<keyword evidence="3" id="KW-0255">Endonuclease</keyword>
<gene>
    <name evidence="3" type="ORF">NUTIK01_19840</name>
</gene>